<dbReference type="RefSeq" id="WP_345022793.1">
    <property type="nucleotide sequence ID" value="NZ_BAABDO010000059.1"/>
</dbReference>
<evidence type="ECO:0000313" key="8">
    <source>
        <dbReference type="Proteomes" id="UP001500266"/>
    </source>
</evidence>
<dbReference type="PIRSF" id="PIRSF000538">
    <property type="entry name" value="GlpK"/>
    <property type="match status" value="1"/>
</dbReference>
<evidence type="ECO:0000313" key="7">
    <source>
        <dbReference type="EMBL" id="GAA4145955.1"/>
    </source>
</evidence>
<dbReference type="Pfam" id="PF00370">
    <property type="entry name" value="FGGY_N"/>
    <property type="match status" value="1"/>
</dbReference>
<dbReference type="PANTHER" id="PTHR43095">
    <property type="entry name" value="SUGAR KINASE"/>
    <property type="match status" value="1"/>
</dbReference>
<dbReference type="CDD" id="cd07783">
    <property type="entry name" value="ASKHA_NBD_FGGY_SePSK_AtXK1-like"/>
    <property type="match status" value="1"/>
</dbReference>
<comment type="similarity">
    <text evidence="1">Belongs to the FGGY kinase family.</text>
</comment>
<evidence type="ECO:0000256" key="1">
    <source>
        <dbReference type="ARBA" id="ARBA00009156"/>
    </source>
</evidence>
<dbReference type="InterPro" id="IPR018485">
    <property type="entry name" value="FGGY_C"/>
</dbReference>
<evidence type="ECO:0000256" key="4">
    <source>
        <dbReference type="ARBA" id="ARBA00022777"/>
    </source>
</evidence>
<keyword evidence="2" id="KW-0859">Xylose metabolism</keyword>
<evidence type="ECO:0000256" key="3">
    <source>
        <dbReference type="ARBA" id="ARBA00022679"/>
    </source>
</evidence>
<evidence type="ECO:0000259" key="5">
    <source>
        <dbReference type="Pfam" id="PF00370"/>
    </source>
</evidence>
<reference evidence="8" key="1">
    <citation type="journal article" date="2019" name="Int. J. Syst. Evol. Microbiol.">
        <title>The Global Catalogue of Microorganisms (GCM) 10K type strain sequencing project: providing services to taxonomists for standard genome sequencing and annotation.</title>
        <authorList>
            <consortium name="The Broad Institute Genomics Platform"/>
            <consortium name="The Broad Institute Genome Sequencing Center for Infectious Disease"/>
            <person name="Wu L."/>
            <person name="Ma J."/>
        </authorList>
    </citation>
    <scope>NUCLEOTIDE SEQUENCE [LARGE SCALE GENOMIC DNA]</scope>
    <source>
        <strain evidence="8">JCM 17316</strain>
    </source>
</reference>
<keyword evidence="4 7" id="KW-0418">Kinase</keyword>
<gene>
    <name evidence="7" type="ORF">GCM10022416_38070</name>
</gene>
<dbReference type="PANTHER" id="PTHR43095:SF5">
    <property type="entry name" value="XYLULOSE KINASE"/>
    <property type="match status" value="1"/>
</dbReference>
<accession>A0ABP7Z2E5</accession>
<dbReference type="Pfam" id="PF02782">
    <property type="entry name" value="FGGY_C"/>
    <property type="match status" value="1"/>
</dbReference>
<name>A0ABP7Z2E5_9ACTN</name>
<protein>
    <submittedName>
        <fullName evidence="7">FGGY-family carbohydrate kinase</fullName>
    </submittedName>
</protein>
<keyword evidence="8" id="KW-1185">Reference proteome</keyword>
<dbReference type="InterPro" id="IPR043129">
    <property type="entry name" value="ATPase_NBD"/>
</dbReference>
<feature type="domain" description="Carbohydrate kinase FGGY C-terminal" evidence="6">
    <location>
        <begin position="259"/>
        <end position="430"/>
    </location>
</feature>
<dbReference type="Gene3D" id="3.30.420.40">
    <property type="match status" value="2"/>
</dbReference>
<sequence length="491" mass="51649">MENPRRDHGGTPVWLGVDLGTQSVRVLAADASGHVVRRASAPLTGRREAERHEQDPAAWWAAVPAAAPEALLDLPPGLVRGVAVCSTSGTVLLADGGGRPLTPGLMYDDGRARAEAAEAQEAGAELWDRLGRRIQPSWALPKALRLTRAHPGARLLHQADFVNERLVGGRVATDSSHALKTGYDLLGERWPAEVFDALGLDAALLPEVVRPGTVLGEVSPRAAEETGIPAGTPVVAGMTDGCASQIGSGALRVGHWNSVLGTTLVLKGVTPTLVRDPLGVLYSHRSPDGTWLPGGASSVGAGALTADGDLADLDERARHREPSGAVAYPLVSAGERFPFLAPDAVPFVLGTPADDADRHAALLQGVAFVERLALAYVRRLGAPVDGPLTFTGGAVRSAYWTQLRADVLGRRARVPEHADAALGMAILAAYGTTGAASLADVAEPMVRIRTVVEPRPGVRDRFTAPYHRLLDELERRGWLPADVAAHARAED</sequence>
<comment type="caution">
    <text evidence="7">The sequence shown here is derived from an EMBL/GenBank/DDBJ whole genome shotgun (WGS) entry which is preliminary data.</text>
</comment>
<dbReference type="InterPro" id="IPR018484">
    <property type="entry name" value="FGGY_N"/>
</dbReference>
<dbReference type="InterPro" id="IPR050406">
    <property type="entry name" value="FGGY_Carb_Kinase"/>
</dbReference>
<keyword evidence="2" id="KW-0119">Carbohydrate metabolism</keyword>
<keyword evidence="3" id="KW-0808">Transferase</keyword>
<organism evidence="7 8">
    <name type="scientific">Actinomadura keratinilytica</name>
    <dbReference type="NCBI Taxonomy" id="547461"/>
    <lineage>
        <taxon>Bacteria</taxon>
        <taxon>Bacillati</taxon>
        <taxon>Actinomycetota</taxon>
        <taxon>Actinomycetes</taxon>
        <taxon>Streptosporangiales</taxon>
        <taxon>Thermomonosporaceae</taxon>
        <taxon>Actinomadura</taxon>
    </lineage>
</organism>
<dbReference type="InterPro" id="IPR000577">
    <property type="entry name" value="Carb_kinase_FGGY"/>
</dbReference>
<dbReference type="EMBL" id="BAABDO010000059">
    <property type="protein sequence ID" value="GAA4145955.1"/>
    <property type="molecule type" value="Genomic_DNA"/>
</dbReference>
<proteinExistence type="inferred from homology"/>
<evidence type="ECO:0000256" key="2">
    <source>
        <dbReference type="ARBA" id="ARBA00022629"/>
    </source>
</evidence>
<dbReference type="SUPFAM" id="SSF53067">
    <property type="entry name" value="Actin-like ATPase domain"/>
    <property type="match status" value="2"/>
</dbReference>
<dbReference type="Proteomes" id="UP001500266">
    <property type="component" value="Unassembled WGS sequence"/>
</dbReference>
<dbReference type="GO" id="GO:0016301">
    <property type="term" value="F:kinase activity"/>
    <property type="evidence" value="ECO:0007669"/>
    <property type="project" value="UniProtKB-KW"/>
</dbReference>
<evidence type="ECO:0000259" key="6">
    <source>
        <dbReference type="Pfam" id="PF02782"/>
    </source>
</evidence>
<feature type="domain" description="Carbohydrate kinase FGGY N-terminal" evidence="5">
    <location>
        <begin position="13"/>
        <end position="247"/>
    </location>
</feature>